<feature type="region of interest" description="Disordered" evidence="1">
    <location>
        <begin position="78"/>
        <end position="133"/>
    </location>
</feature>
<organism evidence="4 5">
    <name type="scientific">Lentinula raphanica</name>
    <dbReference type="NCBI Taxonomy" id="153919"/>
    <lineage>
        <taxon>Eukaryota</taxon>
        <taxon>Fungi</taxon>
        <taxon>Dikarya</taxon>
        <taxon>Basidiomycota</taxon>
        <taxon>Agaricomycotina</taxon>
        <taxon>Agaricomycetes</taxon>
        <taxon>Agaricomycetidae</taxon>
        <taxon>Agaricales</taxon>
        <taxon>Marasmiineae</taxon>
        <taxon>Omphalotaceae</taxon>
        <taxon>Lentinula</taxon>
    </lineage>
</organism>
<dbReference type="EMBL" id="MU806050">
    <property type="protein sequence ID" value="KAJ3841147.1"/>
    <property type="molecule type" value="Genomic_DNA"/>
</dbReference>
<evidence type="ECO:0000313" key="4">
    <source>
        <dbReference type="EMBL" id="KAJ3841147.1"/>
    </source>
</evidence>
<dbReference type="Proteomes" id="UP001163846">
    <property type="component" value="Unassembled WGS sequence"/>
</dbReference>
<sequence length="197" mass="21863">MRLLSTLAASTVIYILLWASSLTIAADIYADAGQNGTHQELICIPFGECEPCPSDELDKPFCQPFGNRRLMHCHNASTSSFSTSSYHEISDSPLRPRIPPPNRQHNSNSNPNPGSDHDSGSNSPHRPLNKIGETPAWESCGRIISRERADFYEFIGCNVLFAIGAILVVYVRSRRLHALHARQLAARIGLIRNRTAR</sequence>
<gene>
    <name evidence="4" type="ORF">F5878DRAFT_658770</name>
</gene>
<reference evidence="4" key="1">
    <citation type="submission" date="2022-08" db="EMBL/GenBank/DDBJ databases">
        <authorList>
            <consortium name="DOE Joint Genome Institute"/>
            <person name="Min B."/>
            <person name="Riley R."/>
            <person name="Sierra-Patev S."/>
            <person name="Naranjo-Ortiz M."/>
            <person name="Looney B."/>
            <person name="Konkel Z."/>
            <person name="Slot J.C."/>
            <person name="Sakamoto Y."/>
            <person name="Steenwyk J.L."/>
            <person name="Rokas A."/>
            <person name="Carro J."/>
            <person name="Camarero S."/>
            <person name="Ferreira P."/>
            <person name="Molpeceres G."/>
            <person name="Ruiz-Duenas F.J."/>
            <person name="Serrano A."/>
            <person name="Henrissat B."/>
            <person name="Drula E."/>
            <person name="Hughes K.W."/>
            <person name="Mata J.L."/>
            <person name="Ishikawa N.K."/>
            <person name="Vargas-Isla R."/>
            <person name="Ushijima S."/>
            <person name="Smith C.A."/>
            <person name="Ahrendt S."/>
            <person name="Andreopoulos W."/>
            <person name="He G."/>
            <person name="Labutti K."/>
            <person name="Lipzen A."/>
            <person name="Ng V."/>
            <person name="Sandor L."/>
            <person name="Barry K."/>
            <person name="Martinez A.T."/>
            <person name="Xiao Y."/>
            <person name="Gibbons J.G."/>
            <person name="Terashima K."/>
            <person name="Hibbett D.S."/>
            <person name="Grigoriev I.V."/>
        </authorList>
    </citation>
    <scope>NUCLEOTIDE SEQUENCE</scope>
    <source>
        <strain evidence="4">TFB9207</strain>
    </source>
</reference>
<evidence type="ECO:0000256" key="1">
    <source>
        <dbReference type="SAM" id="MobiDB-lite"/>
    </source>
</evidence>
<accession>A0AA38PDX8</accession>
<keyword evidence="2" id="KW-0812">Transmembrane</keyword>
<feature type="compositionally biased region" description="Polar residues" evidence="1">
    <location>
        <begin position="103"/>
        <end position="113"/>
    </location>
</feature>
<proteinExistence type="predicted"/>
<protein>
    <submittedName>
        <fullName evidence="4">Uncharacterized protein</fullName>
    </submittedName>
</protein>
<keyword evidence="2" id="KW-1133">Transmembrane helix</keyword>
<feature type="chain" id="PRO_5041259602" evidence="3">
    <location>
        <begin position="26"/>
        <end position="197"/>
    </location>
</feature>
<keyword evidence="3" id="KW-0732">Signal</keyword>
<feature type="transmembrane region" description="Helical" evidence="2">
    <location>
        <begin position="151"/>
        <end position="171"/>
    </location>
</feature>
<name>A0AA38PDX8_9AGAR</name>
<keyword evidence="5" id="KW-1185">Reference proteome</keyword>
<comment type="caution">
    <text evidence="4">The sequence shown here is derived from an EMBL/GenBank/DDBJ whole genome shotgun (WGS) entry which is preliminary data.</text>
</comment>
<evidence type="ECO:0000256" key="3">
    <source>
        <dbReference type="SAM" id="SignalP"/>
    </source>
</evidence>
<dbReference type="AlphaFoldDB" id="A0AA38PDX8"/>
<keyword evidence="2" id="KW-0472">Membrane</keyword>
<feature type="signal peptide" evidence="3">
    <location>
        <begin position="1"/>
        <end position="25"/>
    </location>
</feature>
<evidence type="ECO:0000256" key="2">
    <source>
        <dbReference type="SAM" id="Phobius"/>
    </source>
</evidence>
<evidence type="ECO:0000313" key="5">
    <source>
        <dbReference type="Proteomes" id="UP001163846"/>
    </source>
</evidence>